<name>A0A0G3GUJ8_9CORY</name>
<protein>
    <recommendedName>
        <fullName evidence="3">TIGR02569 family protein</fullName>
    </recommendedName>
</protein>
<dbReference type="RefSeq" id="WP_047239740.1">
    <property type="nucleotide sequence ID" value="NZ_CP011541.1"/>
</dbReference>
<dbReference type="STRING" id="1050174.CEPID_03385"/>
<dbReference type="KEGG" id="cei:CEPID_03385"/>
<dbReference type="OrthoDB" id="4427130at2"/>
<dbReference type="NCBIfam" id="TIGR02569">
    <property type="entry name" value="TIGR02569_actnb"/>
    <property type="match status" value="1"/>
</dbReference>
<dbReference type="PATRIC" id="fig|1050174.4.peg.688"/>
<gene>
    <name evidence="1" type="ORF">CEPID_03385</name>
</gene>
<dbReference type="InterPro" id="IPR013402">
    <property type="entry name" value="CHP02569"/>
</dbReference>
<organism evidence="1 2">
    <name type="scientific">Corynebacterium epidermidicanis</name>
    <dbReference type="NCBI Taxonomy" id="1050174"/>
    <lineage>
        <taxon>Bacteria</taxon>
        <taxon>Bacillati</taxon>
        <taxon>Actinomycetota</taxon>
        <taxon>Actinomycetes</taxon>
        <taxon>Mycobacteriales</taxon>
        <taxon>Corynebacteriaceae</taxon>
        <taxon>Corynebacterium</taxon>
    </lineage>
</organism>
<dbReference type="AlphaFoldDB" id="A0A0G3GUJ8"/>
<keyword evidence="2" id="KW-1185">Reference proteome</keyword>
<dbReference type="EMBL" id="CP011541">
    <property type="protein sequence ID" value="AKK02557.1"/>
    <property type="molecule type" value="Genomic_DNA"/>
</dbReference>
<evidence type="ECO:0008006" key="3">
    <source>
        <dbReference type="Google" id="ProtNLM"/>
    </source>
</evidence>
<reference evidence="1 2" key="1">
    <citation type="submission" date="2015-05" db="EMBL/GenBank/DDBJ databases">
        <title>Complete genome sequence of Corynebacterium epidermidicanis DSM 45586, isolated from the skin of a dog suffering from pruritus.</title>
        <authorList>
            <person name="Ruckert C."/>
            <person name="Albersmeier A."/>
            <person name="Winkler A."/>
            <person name="Tauch A."/>
        </authorList>
    </citation>
    <scope>NUCLEOTIDE SEQUENCE [LARGE SCALE GENOMIC DNA]</scope>
    <source>
        <strain evidence="1 2">DSM 45586</strain>
    </source>
</reference>
<sequence>MDTLPDHVRAAFHVPTGEVVNLGRAWDNGWRVGNTVLMPAQQPDVASFAAKLREQLKPSHVRLARPVRATDGRYVVSGWRASIFEPGQLQAGRVDETVVAALRLADALAGEKIPSFVQSAISKAWEEHQVFAVADRAAWSNDPEQILSLGLDGTQVASPAVESALKLAARLLPLVPPISAPDQLSHADMLATTIYVGSQDPVVTELAPVAHPHGYTAALTMVDGLLADAVDGGIINRFGHIPDLMGLLLRALLYRTFVHCLLKEANPEMSSRLQSVSDLIIRG</sequence>
<evidence type="ECO:0000313" key="2">
    <source>
        <dbReference type="Proteomes" id="UP000035368"/>
    </source>
</evidence>
<evidence type="ECO:0000313" key="1">
    <source>
        <dbReference type="EMBL" id="AKK02557.1"/>
    </source>
</evidence>
<accession>A0A0G3GUJ8</accession>
<proteinExistence type="predicted"/>
<dbReference type="Proteomes" id="UP000035368">
    <property type="component" value="Chromosome"/>
</dbReference>